<name>A0ABY3R6U1_9BRAD</name>
<dbReference type="RefSeq" id="WP_231318958.1">
    <property type="nucleotide sequence ID" value="NZ_CP088156.1"/>
</dbReference>
<organism evidence="1 2">
    <name type="scientific">Bradyrhizobium ontarionense</name>
    <dbReference type="NCBI Taxonomy" id="2898149"/>
    <lineage>
        <taxon>Bacteria</taxon>
        <taxon>Pseudomonadati</taxon>
        <taxon>Pseudomonadota</taxon>
        <taxon>Alphaproteobacteria</taxon>
        <taxon>Hyphomicrobiales</taxon>
        <taxon>Nitrobacteraceae</taxon>
        <taxon>Bradyrhizobium</taxon>
    </lineage>
</organism>
<protein>
    <submittedName>
        <fullName evidence="1">Uncharacterized protein</fullName>
    </submittedName>
</protein>
<reference evidence="1" key="1">
    <citation type="journal article" date="2024" name="Antonie Van Leeuwenhoek">
        <title>Bradyrhizobium ontarionense sp. nov., a novel bacterial symbiont isolated from Aeschynomene indica (Indian jointvetch), harbours photosynthesis, nitrogen fixation and nitrous oxide (N2O) reductase genes.</title>
        <authorList>
            <person name="Bromfield E.S.P."/>
            <person name="Cloutier S."/>
        </authorList>
    </citation>
    <scope>NUCLEOTIDE SEQUENCE</scope>
    <source>
        <strain evidence="1">A19</strain>
    </source>
</reference>
<dbReference type="EMBL" id="CP088156">
    <property type="protein sequence ID" value="UFZ03055.1"/>
    <property type="molecule type" value="Genomic_DNA"/>
</dbReference>
<keyword evidence="2" id="KW-1185">Reference proteome</keyword>
<proteinExistence type="predicted"/>
<evidence type="ECO:0000313" key="2">
    <source>
        <dbReference type="Proteomes" id="UP001431010"/>
    </source>
</evidence>
<accession>A0ABY3R6U1</accession>
<sequence>MRVLTQAEIARLTKTELHALLRVIAGELPRLPENSPELRAAHFNLRNIRLALARPEYRPR</sequence>
<dbReference type="Proteomes" id="UP001431010">
    <property type="component" value="Chromosome"/>
</dbReference>
<gene>
    <name evidence="1" type="ORF">LQG66_27975</name>
</gene>
<evidence type="ECO:0000313" key="1">
    <source>
        <dbReference type="EMBL" id="UFZ03055.1"/>
    </source>
</evidence>